<dbReference type="PANTHER" id="PTHR46268">
    <property type="entry name" value="STRESS RESPONSE PROTEIN NHAX"/>
    <property type="match status" value="1"/>
</dbReference>
<evidence type="ECO:0000313" key="4">
    <source>
        <dbReference type="Proteomes" id="UP000537204"/>
    </source>
</evidence>
<dbReference type="CDD" id="cd00293">
    <property type="entry name" value="USP-like"/>
    <property type="match status" value="1"/>
</dbReference>
<dbReference type="Pfam" id="PF00582">
    <property type="entry name" value="Usp"/>
    <property type="match status" value="1"/>
</dbReference>
<evidence type="ECO:0000313" key="3">
    <source>
        <dbReference type="EMBL" id="MBB5638391.1"/>
    </source>
</evidence>
<protein>
    <submittedName>
        <fullName evidence="3">Nucleotide-binding universal stress UspA family protein</fullName>
    </submittedName>
</protein>
<name>A0A7W9E0T9_9SPHI</name>
<dbReference type="EMBL" id="JACHCE010000008">
    <property type="protein sequence ID" value="MBB5638391.1"/>
    <property type="molecule type" value="Genomic_DNA"/>
</dbReference>
<evidence type="ECO:0000259" key="2">
    <source>
        <dbReference type="Pfam" id="PF00582"/>
    </source>
</evidence>
<comment type="similarity">
    <text evidence="1">Belongs to the universal stress protein A family.</text>
</comment>
<dbReference type="SUPFAM" id="SSF52402">
    <property type="entry name" value="Adenine nucleotide alpha hydrolases-like"/>
    <property type="match status" value="2"/>
</dbReference>
<dbReference type="Gene3D" id="3.40.50.12370">
    <property type="match status" value="1"/>
</dbReference>
<dbReference type="PRINTS" id="PR01438">
    <property type="entry name" value="UNVRSLSTRESS"/>
</dbReference>
<dbReference type="InterPro" id="IPR006015">
    <property type="entry name" value="Universal_stress_UspA"/>
</dbReference>
<sequence>MEKILVTTDQSTNSKAAIRFAIQLAKQRKAELIILHIYHNIKPFSWSERTFEEYEDTFIKKITAELTEFIADIYHDIHESEIQHQLVMVSNLDVVEGIMEYAIKHNCAYICISTRGAGTFTKILGTHTSKLIRSSATPVLCIPSAYHLAELKHILYASDMTDYENELKKVVAFARPIHASVEMMHISYPYEFAFDKDLMEATLQKKTAYKVSLLNPKRDITNVLLEDIDDAIKVSKPSLLVLFTHQSRSMFERLLFPSNAEEYSFYGKIPLLTFNKQEDK</sequence>
<reference evidence="3 4" key="1">
    <citation type="submission" date="2020-08" db="EMBL/GenBank/DDBJ databases">
        <title>Genomic Encyclopedia of Type Strains, Phase IV (KMG-V): Genome sequencing to study the core and pangenomes of soil and plant-associated prokaryotes.</title>
        <authorList>
            <person name="Whitman W."/>
        </authorList>
    </citation>
    <scope>NUCLEOTIDE SEQUENCE [LARGE SCALE GENOMIC DNA]</scope>
    <source>
        <strain evidence="3 4">S3M1</strain>
    </source>
</reference>
<gene>
    <name evidence="3" type="ORF">HDE68_004320</name>
</gene>
<dbReference type="AlphaFoldDB" id="A0A7W9E0T9"/>
<feature type="domain" description="UspA" evidence="2">
    <location>
        <begin position="2"/>
        <end position="143"/>
    </location>
</feature>
<accession>A0A7W9E0T9</accession>
<organism evidence="3 4">
    <name type="scientific">Pedobacter cryoconitis</name>
    <dbReference type="NCBI Taxonomy" id="188932"/>
    <lineage>
        <taxon>Bacteria</taxon>
        <taxon>Pseudomonadati</taxon>
        <taxon>Bacteroidota</taxon>
        <taxon>Sphingobacteriia</taxon>
        <taxon>Sphingobacteriales</taxon>
        <taxon>Sphingobacteriaceae</taxon>
        <taxon>Pedobacter</taxon>
    </lineage>
</organism>
<dbReference type="RefSeq" id="WP_183884213.1">
    <property type="nucleotide sequence ID" value="NZ_JACHCE010000008.1"/>
</dbReference>
<dbReference type="InterPro" id="IPR006016">
    <property type="entry name" value="UspA"/>
</dbReference>
<evidence type="ECO:0000256" key="1">
    <source>
        <dbReference type="ARBA" id="ARBA00008791"/>
    </source>
</evidence>
<comment type="caution">
    <text evidence="3">The sequence shown here is derived from an EMBL/GenBank/DDBJ whole genome shotgun (WGS) entry which is preliminary data.</text>
</comment>
<dbReference type="Proteomes" id="UP000537204">
    <property type="component" value="Unassembled WGS sequence"/>
</dbReference>
<proteinExistence type="inferred from homology"/>
<dbReference type="PANTHER" id="PTHR46268:SF6">
    <property type="entry name" value="UNIVERSAL STRESS PROTEIN UP12"/>
    <property type="match status" value="1"/>
</dbReference>